<dbReference type="GO" id="GO:0007185">
    <property type="term" value="P:cell surface receptor protein tyrosine phosphatase signaling pathway"/>
    <property type="evidence" value="ECO:0007669"/>
    <property type="project" value="TreeGrafter"/>
</dbReference>
<organism evidence="3 4">
    <name type="scientific">Aromia moschata</name>
    <dbReference type="NCBI Taxonomy" id="1265417"/>
    <lineage>
        <taxon>Eukaryota</taxon>
        <taxon>Metazoa</taxon>
        <taxon>Ecdysozoa</taxon>
        <taxon>Arthropoda</taxon>
        <taxon>Hexapoda</taxon>
        <taxon>Insecta</taxon>
        <taxon>Pterygota</taxon>
        <taxon>Neoptera</taxon>
        <taxon>Endopterygota</taxon>
        <taxon>Coleoptera</taxon>
        <taxon>Polyphaga</taxon>
        <taxon>Cucujiformia</taxon>
        <taxon>Chrysomeloidea</taxon>
        <taxon>Cerambycidae</taxon>
        <taxon>Cerambycinae</taxon>
        <taxon>Callichromatini</taxon>
        <taxon>Aromia</taxon>
    </lineage>
</organism>
<evidence type="ECO:0000256" key="1">
    <source>
        <dbReference type="SAM" id="MobiDB-lite"/>
    </source>
</evidence>
<feature type="compositionally biased region" description="Low complexity" evidence="1">
    <location>
        <begin position="99"/>
        <end position="110"/>
    </location>
</feature>
<feature type="region of interest" description="Disordered" evidence="1">
    <location>
        <begin position="461"/>
        <end position="548"/>
    </location>
</feature>
<dbReference type="PANTHER" id="PTHR24155:SF11">
    <property type="entry name" value="CASKIN, ISOFORM B"/>
    <property type="match status" value="1"/>
</dbReference>
<sequence length="596" mass="65408">MILATILLDGLNDHSDYGSTVSGSTGKSPGPIFPAPSFTFPGQPPPGAVLTHKAASPGRDSPGSSSGSAGSGSRHSTASLDSGRASYHPLSTAGRSTIGSSNSPRCSLSSCSIGSDGGRIERMIHQGVPDQDIIHSWLVDLQFEEYFPLFIASGYDLPTIGRMTPEDLTAIGIKKPNHRKRLKAEIAQLNLPDNLPEFIPGSLEEWLNLLRLDEYLPAFLEQNYQTVDDVTQLTWEDLEEFGIVKLGHQKKIMLAIKRIKDIKAGKRINNDMNRIYTQDVLVHAPMDLPSPGVPTVHSTFRSFHQPWEIDQTRQLAAGTHYVQQTMYCTDIIPIKIRTGRGKSLESLEDPNDRTHHTFSVDNARTDTTPIGWRYQQPIGWRTRSYEDGDITPTNETALLYEGGGTLPRPRGVIRPRPIAKIAAKAREPFPDFEKPQFNPSGQYKLIEGGGYHVQYCGSPMMGKKVPPNPPKRQDSECHEQTTTVEIHHVQTSSPLPLPAYPSSDSLSISLDGQGDLPLPPPPAPGTPPGVATSSASQHQQCKLNSSQSWGAEEQELIKTLALQHRNGSDASFKVTEEICMVELGCKEEGPRARYHQ</sequence>
<reference evidence="3" key="1">
    <citation type="journal article" date="2023" name="Insect Mol. Biol.">
        <title>Genome sequencing provides insights into the evolution of gene families encoding plant cell wall-degrading enzymes in longhorned beetles.</title>
        <authorList>
            <person name="Shin N.R."/>
            <person name="Okamura Y."/>
            <person name="Kirsch R."/>
            <person name="Pauchet Y."/>
        </authorList>
    </citation>
    <scope>NUCLEOTIDE SEQUENCE</scope>
    <source>
        <strain evidence="3">AMC_N1</strain>
    </source>
</reference>
<dbReference type="FunFam" id="1.10.150.50:FF:000028">
    <property type="entry name" value="caskin-2 isoform X2"/>
    <property type="match status" value="1"/>
</dbReference>
<evidence type="ECO:0000259" key="2">
    <source>
        <dbReference type="PROSITE" id="PS50105"/>
    </source>
</evidence>
<dbReference type="InterPro" id="IPR013761">
    <property type="entry name" value="SAM/pointed_sf"/>
</dbReference>
<dbReference type="SMART" id="SM00454">
    <property type="entry name" value="SAM"/>
    <property type="match status" value="2"/>
</dbReference>
<dbReference type="CDD" id="cd09497">
    <property type="entry name" value="SAM_caskin1_2_repeat1"/>
    <property type="match status" value="1"/>
</dbReference>
<dbReference type="EMBL" id="JAPWTK010000274">
    <property type="protein sequence ID" value="KAJ8943885.1"/>
    <property type="molecule type" value="Genomic_DNA"/>
</dbReference>
<dbReference type="InterPro" id="IPR001660">
    <property type="entry name" value="SAM"/>
</dbReference>
<feature type="domain" description="SAM" evidence="2">
    <location>
        <begin position="134"/>
        <end position="192"/>
    </location>
</feature>
<dbReference type="Pfam" id="PF00536">
    <property type="entry name" value="SAM_1"/>
    <property type="match status" value="2"/>
</dbReference>
<dbReference type="SUPFAM" id="SSF47769">
    <property type="entry name" value="SAM/Pointed domain"/>
    <property type="match status" value="2"/>
</dbReference>
<feature type="domain" description="SAM" evidence="2">
    <location>
        <begin position="198"/>
        <end position="262"/>
    </location>
</feature>
<feature type="compositionally biased region" description="Polar residues" evidence="1">
    <location>
        <begin position="533"/>
        <end position="548"/>
    </location>
</feature>
<feature type="compositionally biased region" description="Polar residues" evidence="1">
    <location>
        <begin position="18"/>
        <end position="27"/>
    </location>
</feature>
<dbReference type="Gene3D" id="1.10.150.50">
    <property type="entry name" value="Transcription Factor, Ets-1"/>
    <property type="match status" value="2"/>
</dbReference>
<comment type="caution">
    <text evidence="3">The sequence shown here is derived from an EMBL/GenBank/DDBJ whole genome shotgun (WGS) entry which is preliminary data.</text>
</comment>
<dbReference type="GO" id="GO:0030424">
    <property type="term" value="C:axon"/>
    <property type="evidence" value="ECO:0007669"/>
    <property type="project" value="TreeGrafter"/>
</dbReference>
<dbReference type="GO" id="GO:0035591">
    <property type="term" value="F:signaling adaptor activity"/>
    <property type="evidence" value="ECO:0007669"/>
    <property type="project" value="TreeGrafter"/>
</dbReference>
<dbReference type="InterPro" id="IPR035498">
    <property type="entry name" value="Caskin1/2_SAM_2"/>
</dbReference>
<feature type="region of interest" description="Disordered" evidence="1">
    <location>
        <begin position="18"/>
        <end position="110"/>
    </location>
</feature>
<dbReference type="AlphaFoldDB" id="A0AAV8Y021"/>
<dbReference type="GO" id="GO:0005925">
    <property type="term" value="C:focal adhesion"/>
    <property type="evidence" value="ECO:0007669"/>
    <property type="project" value="TreeGrafter"/>
</dbReference>
<keyword evidence="4" id="KW-1185">Reference proteome</keyword>
<dbReference type="InterPro" id="IPR035497">
    <property type="entry name" value="Caskin1/2_SAM_1"/>
</dbReference>
<gene>
    <name evidence="3" type="ORF">NQ318_019368</name>
</gene>
<feature type="compositionally biased region" description="Low complexity" evidence="1">
    <location>
        <begin position="54"/>
        <end position="79"/>
    </location>
</feature>
<proteinExistence type="predicted"/>
<feature type="compositionally biased region" description="Pro residues" evidence="1">
    <location>
        <begin position="517"/>
        <end position="527"/>
    </location>
</feature>
<evidence type="ECO:0000313" key="3">
    <source>
        <dbReference type="EMBL" id="KAJ8943885.1"/>
    </source>
</evidence>
<dbReference type="GO" id="GO:0019903">
    <property type="term" value="F:protein phosphatase binding"/>
    <property type="evidence" value="ECO:0007669"/>
    <property type="project" value="TreeGrafter"/>
</dbReference>
<dbReference type="GO" id="GO:0007409">
    <property type="term" value="P:axonogenesis"/>
    <property type="evidence" value="ECO:0007669"/>
    <property type="project" value="TreeGrafter"/>
</dbReference>
<accession>A0AAV8Y021</accession>
<dbReference type="PROSITE" id="PS50105">
    <property type="entry name" value="SAM_DOMAIN"/>
    <property type="match status" value="2"/>
</dbReference>
<dbReference type="FunFam" id="1.10.150.50:FF:000071">
    <property type="entry name" value="Caskin, isoform D"/>
    <property type="match status" value="1"/>
</dbReference>
<dbReference type="PANTHER" id="PTHR24155">
    <property type="entry name" value="OSTEOCLAST-STIMULATING FACTOR 1"/>
    <property type="match status" value="1"/>
</dbReference>
<name>A0AAV8Y021_9CUCU</name>
<dbReference type="CDD" id="cd09498">
    <property type="entry name" value="SAM_caskin1_2_repeat2"/>
    <property type="match status" value="1"/>
</dbReference>
<evidence type="ECO:0000313" key="4">
    <source>
        <dbReference type="Proteomes" id="UP001162162"/>
    </source>
</evidence>
<dbReference type="Proteomes" id="UP001162162">
    <property type="component" value="Unassembled WGS sequence"/>
</dbReference>
<protein>
    <recommendedName>
        <fullName evidence="2">SAM domain-containing protein</fullName>
    </recommendedName>
</protein>